<organism evidence="9">
    <name type="scientific">uncultured Rubrobacteraceae bacterium</name>
    <dbReference type="NCBI Taxonomy" id="349277"/>
    <lineage>
        <taxon>Bacteria</taxon>
        <taxon>Bacillati</taxon>
        <taxon>Actinomycetota</taxon>
        <taxon>Rubrobacteria</taxon>
        <taxon>Rubrobacterales</taxon>
        <taxon>Rubrobacteraceae</taxon>
        <taxon>environmental samples</taxon>
    </lineage>
</organism>
<keyword evidence="3 7" id="KW-1003">Cell membrane</keyword>
<dbReference type="InterPro" id="IPR032816">
    <property type="entry name" value="VTT_dom"/>
</dbReference>
<evidence type="ECO:0000256" key="3">
    <source>
        <dbReference type="ARBA" id="ARBA00022475"/>
    </source>
</evidence>
<gene>
    <name evidence="9" type="ORF">AVDCRST_MAG82-142</name>
</gene>
<keyword evidence="5 7" id="KW-1133">Transmembrane helix</keyword>
<comment type="subcellular location">
    <subcellularLocation>
        <location evidence="1 7">Cell membrane</location>
        <topology evidence="1 7">Multi-pass membrane protein</topology>
    </subcellularLocation>
</comment>
<proteinExistence type="inferred from homology"/>
<dbReference type="EMBL" id="CADCVA010000016">
    <property type="protein sequence ID" value="CAA9399825.1"/>
    <property type="molecule type" value="Genomic_DNA"/>
</dbReference>
<feature type="transmembrane region" description="Helical" evidence="7">
    <location>
        <begin position="102"/>
        <end position="127"/>
    </location>
</feature>
<evidence type="ECO:0000256" key="2">
    <source>
        <dbReference type="ARBA" id="ARBA00008640"/>
    </source>
</evidence>
<comment type="similarity">
    <text evidence="2 7">Belongs to the TVP38/TMEM64 family.</text>
</comment>
<dbReference type="AlphaFoldDB" id="A0A6J4NZE0"/>
<feature type="transmembrane region" description="Helical" evidence="7">
    <location>
        <begin position="154"/>
        <end position="175"/>
    </location>
</feature>
<feature type="domain" description="VTT" evidence="8">
    <location>
        <begin position="92"/>
        <end position="207"/>
    </location>
</feature>
<dbReference type="GO" id="GO:0005886">
    <property type="term" value="C:plasma membrane"/>
    <property type="evidence" value="ECO:0007669"/>
    <property type="project" value="UniProtKB-SubCell"/>
</dbReference>
<evidence type="ECO:0000256" key="6">
    <source>
        <dbReference type="ARBA" id="ARBA00023136"/>
    </source>
</evidence>
<accession>A0A6J4NZE0</accession>
<dbReference type="PANTHER" id="PTHR12677:SF59">
    <property type="entry name" value="GOLGI APPARATUS MEMBRANE PROTEIN TVP38-RELATED"/>
    <property type="match status" value="1"/>
</dbReference>
<evidence type="ECO:0000259" key="8">
    <source>
        <dbReference type="Pfam" id="PF09335"/>
    </source>
</evidence>
<keyword evidence="4 7" id="KW-0812">Transmembrane</keyword>
<evidence type="ECO:0000256" key="5">
    <source>
        <dbReference type="ARBA" id="ARBA00022989"/>
    </source>
</evidence>
<evidence type="ECO:0000256" key="4">
    <source>
        <dbReference type="ARBA" id="ARBA00022692"/>
    </source>
</evidence>
<dbReference type="PANTHER" id="PTHR12677">
    <property type="entry name" value="GOLGI APPARATUS MEMBRANE PROTEIN TVP38-RELATED"/>
    <property type="match status" value="1"/>
</dbReference>
<feature type="transmembrane region" description="Helical" evidence="7">
    <location>
        <begin position="39"/>
        <end position="59"/>
    </location>
</feature>
<keyword evidence="6 7" id="KW-0472">Membrane</keyword>
<evidence type="ECO:0000313" key="9">
    <source>
        <dbReference type="EMBL" id="CAA9399825.1"/>
    </source>
</evidence>
<dbReference type="Pfam" id="PF09335">
    <property type="entry name" value="VTT_dom"/>
    <property type="match status" value="1"/>
</dbReference>
<evidence type="ECO:0000256" key="1">
    <source>
        <dbReference type="ARBA" id="ARBA00004651"/>
    </source>
</evidence>
<dbReference type="InterPro" id="IPR015414">
    <property type="entry name" value="TMEM64"/>
</dbReference>
<protein>
    <recommendedName>
        <fullName evidence="7">TVP38/TMEM64 family membrane protein</fullName>
    </recommendedName>
</protein>
<reference evidence="9" key="1">
    <citation type="submission" date="2020-02" db="EMBL/GenBank/DDBJ databases">
        <authorList>
            <person name="Meier V. D."/>
        </authorList>
    </citation>
    <scope>NUCLEOTIDE SEQUENCE</scope>
    <source>
        <strain evidence="9">AVDCRST_MAG82</strain>
    </source>
</reference>
<feature type="transmembrane region" description="Helical" evidence="7">
    <location>
        <begin position="217"/>
        <end position="237"/>
    </location>
</feature>
<feature type="transmembrane region" description="Helical" evidence="7">
    <location>
        <begin position="187"/>
        <end position="211"/>
    </location>
</feature>
<name>A0A6J4NZE0_9ACTN</name>
<sequence length="245" mass="25436">MSVFQARARRGSGEQANTREYLGGSLASNAPRWGAAAKLLAIVVLAVGLPILVGAFGGGERLRVLVEQSGPWAPLTYVGAKAAATIVAPFSGVPLKAASGALFGLTGGVFFSLIGDVIGGCACFLAARYVGRNTIERLTGEGRMVRVNGVLDRGGWRGLLFLRVTFPAIYNLVSYAAGSTRLPFRQYLAVTTFGGIIHTGILVTIGASVALGWEARVAAYSGIALLATLALLGGRYLRGVHSRGV</sequence>
<evidence type="ECO:0000256" key="7">
    <source>
        <dbReference type="RuleBase" id="RU366058"/>
    </source>
</evidence>